<dbReference type="PANTHER" id="PTHR34979:SF1">
    <property type="entry name" value="INNER MEMBRANE PROTEIN YGAZ"/>
    <property type="match status" value="1"/>
</dbReference>
<dbReference type="RefSeq" id="WP_013489532.1">
    <property type="nucleotide sequence ID" value="NC_014829.1"/>
</dbReference>
<proteinExistence type="inferred from homology"/>
<comment type="subcellular location">
    <subcellularLocation>
        <location evidence="1">Cell membrane</location>
        <topology evidence="1">Multi-pass membrane protein</topology>
    </subcellularLocation>
</comment>
<name>E6TXY8_EVAC2</name>
<evidence type="ECO:0000256" key="5">
    <source>
        <dbReference type="ARBA" id="ARBA00022692"/>
    </source>
</evidence>
<evidence type="ECO:0000256" key="7">
    <source>
        <dbReference type="ARBA" id="ARBA00023136"/>
    </source>
</evidence>
<keyword evidence="5 8" id="KW-0812">Transmembrane</keyword>
<keyword evidence="3" id="KW-0813">Transport</keyword>
<accession>E6TXY8</accession>
<evidence type="ECO:0000313" key="10">
    <source>
        <dbReference type="Proteomes" id="UP000001401"/>
    </source>
</evidence>
<dbReference type="eggNOG" id="COG1296">
    <property type="taxonomic scope" value="Bacteria"/>
</dbReference>
<comment type="similarity">
    <text evidence="2">Belongs to the AzlC family.</text>
</comment>
<dbReference type="KEGG" id="bco:Bcell_2950"/>
<feature type="transmembrane region" description="Helical" evidence="8">
    <location>
        <begin position="191"/>
        <end position="209"/>
    </location>
</feature>
<feature type="transmembrane region" description="Helical" evidence="8">
    <location>
        <begin position="215"/>
        <end position="233"/>
    </location>
</feature>
<dbReference type="GO" id="GO:1903785">
    <property type="term" value="P:L-valine transmembrane transport"/>
    <property type="evidence" value="ECO:0007669"/>
    <property type="project" value="TreeGrafter"/>
</dbReference>
<feature type="transmembrane region" description="Helical" evidence="8">
    <location>
        <begin position="63"/>
        <end position="85"/>
    </location>
</feature>
<dbReference type="Proteomes" id="UP000001401">
    <property type="component" value="Chromosome"/>
</dbReference>
<dbReference type="GO" id="GO:0005886">
    <property type="term" value="C:plasma membrane"/>
    <property type="evidence" value="ECO:0007669"/>
    <property type="project" value="UniProtKB-SubCell"/>
</dbReference>
<keyword evidence="4" id="KW-1003">Cell membrane</keyword>
<keyword evidence="7 8" id="KW-0472">Membrane</keyword>
<evidence type="ECO:0000313" key="9">
    <source>
        <dbReference type="EMBL" id="ADU31201.1"/>
    </source>
</evidence>
<keyword evidence="6 8" id="KW-1133">Transmembrane helix</keyword>
<evidence type="ECO:0000256" key="8">
    <source>
        <dbReference type="SAM" id="Phobius"/>
    </source>
</evidence>
<protein>
    <submittedName>
        <fullName evidence="9">AzlC family protein</fullName>
    </submittedName>
</protein>
<feature type="transmembrane region" description="Helical" evidence="8">
    <location>
        <begin position="21"/>
        <end position="43"/>
    </location>
</feature>
<feature type="transmembrane region" description="Helical" evidence="8">
    <location>
        <begin position="134"/>
        <end position="156"/>
    </location>
</feature>
<dbReference type="STRING" id="649639.Bcell_2950"/>
<dbReference type="PANTHER" id="PTHR34979">
    <property type="entry name" value="INNER MEMBRANE PROTEIN YGAZ"/>
    <property type="match status" value="1"/>
</dbReference>
<dbReference type="HOGENOM" id="CLU_065777_3_2_9"/>
<feature type="transmembrane region" description="Helical" evidence="8">
    <location>
        <begin position="168"/>
        <end position="184"/>
    </location>
</feature>
<dbReference type="InterPro" id="IPR011606">
    <property type="entry name" value="Brnchd-chn_aa_trnsp_permease"/>
</dbReference>
<keyword evidence="10" id="KW-1185">Reference proteome</keyword>
<dbReference type="Pfam" id="PF03591">
    <property type="entry name" value="AzlC"/>
    <property type="match status" value="1"/>
</dbReference>
<evidence type="ECO:0000256" key="2">
    <source>
        <dbReference type="ARBA" id="ARBA00010735"/>
    </source>
</evidence>
<evidence type="ECO:0000256" key="3">
    <source>
        <dbReference type="ARBA" id="ARBA00022448"/>
    </source>
</evidence>
<sequence>MESISTFNSEASTWRKGMVDGLPIAIGYMPVAITFGLLASTTGLTVLDSLFMSMIVFAGASQYMALTMIALGSGAIEIIMATFIVNFRHLLMSASINEKAEKSPKLLRAIYAFGLTDEVFAVASTKETPVKSNYILCIAFMAYSSWVSFTVVGYYAGEILPSTLQESMAIALYALFIALLVPSIKTGGKTVIMLAILGALFHGIFQFWLSTGWAIMFGTIVAVVVFELIEMSVKKEVVKE</sequence>
<gene>
    <name evidence="9" type="ordered locus">Bcell_2950</name>
</gene>
<dbReference type="EMBL" id="CP002394">
    <property type="protein sequence ID" value="ADU31201.1"/>
    <property type="molecule type" value="Genomic_DNA"/>
</dbReference>
<evidence type="ECO:0000256" key="1">
    <source>
        <dbReference type="ARBA" id="ARBA00004651"/>
    </source>
</evidence>
<evidence type="ECO:0000256" key="4">
    <source>
        <dbReference type="ARBA" id="ARBA00022475"/>
    </source>
</evidence>
<evidence type="ECO:0000256" key="6">
    <source>
        <dbReference type="ARBA" id="ARBA00022989"/>
    </source>
</evidence>
<dbReference type="AlphaFoldDB" id="E6TXY8"/>
<reference evidence="9" key="1">
    <citation type="submission" date="2010-12" db="EMBL/GenBank/DDBJ databases">
        <title>Complete sequence of Bacillus cellulosilyticus DSM 2522.</title>
        <authorList>
            <consortium name="US DOE Joint Genome Institute"/>
            <person name="Lucas S."/>
            <person name="Copeland A."/>
            <person name="Lapidus A."/>
            <person name="Cheng J.-F."/>
            <person name="Bruce D."/>
            <person name="Goodwin L."/>
            <person name="Pitluck S."/>
            <person name="Chertkov O."/>
            <person name="Detter J.C."/>
            <person name="Han C."/>
            <person name="Tapia R."/>
            <person name="Land M."/>
            <person name="Hauser L."/>
            <person name="Jeffries C."/>
            <person name="Kyrpides N."/>
            <person name="Ivanova N."/>
            <person name="Mikhailova N."/>
            <person name="Brumm P."/>
            <person name="Mead D."/>
            <person name="Woyke T."/>
        </authorList>
    </citation>
    <scope>NUCLEOTIDE SEQUENCE [LARGE SCALE GENOMIC DNA]</scope>
    <source>
        <strain evidence="9">DSM 2522</strain>
    </source>
</reference>
<organism evidence="9 10">
    <name type="scientific">Evansella cellulosilytica (strain ATCC 21833 / DSM 2522 / FERM P-1141 / JCM 9156 / N-4)</name>
    <name type="common">Bacillus cellulosilyticus</name>
    <dbReference type="NCBI Taxonomy" id="649639"/>
    <lineage>
        <taxon>Bacteria</taxon>
        <taxon>Bacillati</taxon>
        <taxon>Bacillota</taxon>
        <taxon>Bacilli</taxon>
        <taxon>Bacillales</taxon>
        <taxon>Bacillaceae</taxon>
        <taxon>Evansella</taxon>
    </lineage>
</organism>